<dbReference type="EMBL" id="CM042890">
    <property type="protein sequence ID" value="KAI4311304.1"/>
    <property type="molecule type" value="Genomic_DNA"/>
</dbReference>
<proteinExistence type="predicted"/>
<evidence type="ECO:0000313" key="1">
    <source>
        <dbReference type="EMBL" id="KAI4311304.1"/>
    </source>
</evidence>
<organism evidence="1 2">
    <name type="scientific">Melastoma candidum</name>
    <dbReference type="NCBI Taxonomy" id="119954"/>
    <lineage>
        <taxon>Eukaryota</taxon>
        <taxon>Viridiplantae</taxon>
        <taxon>Streptophyta</taxon>
        <taxon>Embryophyta</taxon>
        <taxon>Tracheophyta</taxon>
        <taxon>Spermatophyta</taxon>
        <taxon>Magnoliopsida</taxon>
        <taxon>eudicotyledons</taxon>
        <taxon>Gunneridae</taxon>
        <taxon>Pentapetalae</taxon>
        <taxon>rosids</taxon>
        <taxon>malvids</taxon>
        <taxon>Myrtales</taxon>
        <taxon>Melastomataceae</taxon>
        <taxon>Melastomatoideae</taxon>
        <taxon>Melastomateae</taxon>
        <taxon>Melastoma</taxon>
    </lineage>
</organism>
<dbReference type="Proteomes" id="UP001057402">
    <property type="component" value="Chromosome 11"/>
</dbReference>
<evidence type="ECO:0000313" key="2">
    <source>
        <dbReference type="Proteomes" id="UP001057402"/>
    </source>
</evidence>
<keyword evidence="2" id="KW-1185">Reference proteome</keyword>
<sequence length="826" mass="90042">MQSLAKSLGSISIAAAVSLPNFSSVDRLLRSIISSSSPSLSLYTKPRLRHLNCHRMDVSPSDAVKDAHLGKETGLEDEYEVQSKLLHDFTNICNIDRAWIVKSDNGRGSAGLFSISQPNLLANKRRKFVLSVNIFKESDKSIYFHWAPFPIELASASAIVPSPTGGKFLVVKNPENDSPTVLEIWSQCQLEKEFQIPLSIHGSLYIDKWFEGISWSSDEAFIAYVAEEPAPPKPSFNSNGYKRGSSNDKDRGSWKGQGDFVEEWGETYAGKTQPALFVLNADSGEVQAVKGIPSTLSIGQVVWAPTNDGKAQYLVGVGWSYGIRKLGIKYCYNRSCGLYAVWNPFFGSISKADTRDAAGEDPPIHALTQSISSAFFPRFSPDGKYLLFLSAKGAVDSGAHCATNSLHRIEWPADENFDLARPIFEVIPIITSSEEGGFPGLYCPSILDNPWLADGNTMILDSFWHSSEAVIAVDILSGNVSRISPTDTDASWSIIALDGDNIIAVSSSPTELPKVKYGYLVKKNAPNYTWSWSDVSSPIFKCPEKVETILSSLQFSVMKIPVEDISCCTTEGAKKDFEAIFLSSKSEKGEHDPLIVILHGGPHSVSITSYSKLLAFLASLGFSLLIVNYRGSLGFGEDALQSLPGKIGSQDVSDVLTAIDHTINLGLADPSKIAVLGGSHGGFLTTHLIGQAPDRFAAAATRNPVCNLASMVGTTDIPDWVFFEVYGHEGKNSYTEAPTAGHLNDFHSKSPISHVDKVKTPTLFLLGAQDLRVPVSNGLQYVRALKEKGVEVKLIVFPNDVHGIDKPQSDFESFLNIGVWFKMHLK</sequence>
<reference evidence="2" key="1">
    <citation type="journal article" date="2023" name="Front. Plant Sci.">
        <title>Chromosomal-level genome assembly of Melastoma candidum provides insights into trichome evolution.</title>
        <authorList>
            <person name="Zhong Y."/>
            <person name="Wu W."/>
            <person name="Sun C."/>
            <person name="Zou P."/>
            <person name="Liu Y."/>
            <person name="Dai S."/>
            <person name="Zhou R."/>
        </authorList>
    </citation>
    <scope>NUCLEOTIDE SEQUENCE [LARGE SCALE GENOMIC DNA]</scope>
</reference>
<comment type="caution">
    <text evidence="1">The sequence shown here is derived from an EMBL/GenBank/DDBJ whole genome shotgun (WGS) entry which is preliminary data.</text>
</comment>
<accession>A0ACB9LJ06</accession>
<gene>
    <name evidence="1" type="ORF">MLD38_036210</name>
</gene>
<protein>
    <submittedName>
        <fullName evidence="1">Uncharacterized protein</fullName>
    </submittedName>
</protein>
<name>A0ACB9LJ06_9MYRT</name>